<organism evidence="1 2">
    <name type="scientific">Pyrobaculum calidifontis (strain DSM 21063 / JCM 11548 / VA1)</name>
    <dbReference type="NCBI Taxonomy" id="410359"/>
    <lineage>
        <taxon>Archaea</taxon>
        <taxon>Thermoproteota</taxon>
        <taxon>Thermoprotei</taxon>
        <taxon>Thermoproteales</taxon>
        <taxon>Thermoproteaceae</taxon>
        <taxon>Pyrobaculum</taxon>
    </lineage>
</organism>
<protein>
    <submittedName>
        <fullName evidence="1">Uncharacterized protein</fullName>
    </submittedName>
</protein>
<dbReference type="STRING" id="410359.Pcal_1586"/>
<dbReference type="EMBL" id="CP000561">
    <property type="protein sequence ID" value="ABO09004.1"/>
    <property type="molecule type" value="Genomic_DNA"/>
</dbReference>
<evidence type="ECO:0000313" key="1">
    <source>
        <dbReference type="EMBL" id="ABO09004.1"/>
    </source>
</evidence>
<dbReference type="AlphaFoldDB" id="A3MWI7"/>
<reference evidence="1" key="1">
    <citation type="submission" date="2007-02" db="EMBL/GenBank/DDBJ databases">
        <title>Complete sequence of Pyrobaculum calidifontis JCM 11548.</title>
        <authorList>
            <consortium name="US DOE Joint Genome Institute"/>
            <person name="Copeland A."/>
            <person name="Lucas S."/>
            <person name="Lapidus A."/>
            <person name="Barry K."/>
            <person name="Glavina del Rio T."/>
            <person name="Dalin E."/>
            <person name="Tice H."/>
            <person name="Pitluck S."/>
            <person name="Chain P."/>
            <person name="Malfatti S."/>
            <person name="Shin M."/>
            <person name="Vergez L."/>
            <person name="Schmutz J."/>
            <person name="Larimer F."/>
            <person name="Land M."/>
            <person name="Hauser L."/>
            <person name="Kyrpides N."/>
            <person name="Mikhailova N."/>
            <person name="Cozen A.E."/>
            <person name="Fitz-Gibbon S.T."/>
            <person name="House C.H."/>
            <person name="Saltikov C."/>
            <person name="Lowe T.M."/>
            <person name="Richardson P."/>
        </authorList>
    </citation>
    <scope>NUCLEOTIDE SEQUENCE [LARGE SCALE GENOMIC DNA]</scope>
    <source>
        <strain evidence="1">JCM 11548</strain>
    </source>
</reference>
<dbReference type="OrthoDB" id="26042at2157"/>
<proteinExistence type="predicted"/>
<dbReference type="RefSeq" id="WP_011850262.1">
    <property type="nucleotide sequence ID" value="NC_009073.1"/>
</dbReference>
<evidence type="ECO:0000313" key="2">
    <source>
        <dbReference type="Proteomes" id="UP000001431"/>
    </source>
</evidence>
<dbReference type="Proteomes" id="UP000001431">
    <property type="component" value="Chromosome"/>
</dbReference>
<keyword evidence="2" id="KW-1185">Reference proteome</keyword>
<gene>
    <name evidence="1" type="ordered locus">Pcal_1586</name>
</gene>
<dbReference type="HOGENOM" id="CLU_2044499_0_0_2"/>
<dbReference type="GeneID" id="4908244"/>
<accession>A3MWI7</accession>
<name>A3MWI7_PYRCJ</name>
<sequence>MESVLKEIEKYWPHFLESDLAKGYRSEVEKFRAWLKTVGIRLFSLRAREAAERGNPVARDYPEEYIKGLVRRGGARVLVNLFAAYLVQAKVVSQYYLIKNKYVAGGESIATWIRLLKKEK</sequence>
<dbReference type="KEGG" id="pcl:Pcal_1586"/>
<dbReference type="eggNOG" id="arCOG05550">
    <property type="taxonomic scope" value="Archaea"/>
</dbReference>